<protein>
    <submittedName>
        <fullName evidence="3">Peptidase S8/S53 domain-containing protein</fullName>
    </submittedName>
</protein>
<dbReference type="Proteomes" id="UP000887577">
    <property type="component" value="Unplaced"/>
</dbReference>
<organism evidence="2 3">
    <name type="scientific">Panagrolaimus superbus</name>
    <dbReference type="NCBI Taxonomy" id="310955"/>
    <lineage>
        <taxon>Eukaryota</taxon>
        <taxon>Metazoa</taxon>
        <taxon>Ecdysozoa</taxon>
        <taxon>Nematoda</taxon>
        <taxon>Chromadorea</taxon>
        <taxon>Rhabditida</taxon>
        <taxon>Tylenchina</taxon>
        <taxon>Panagrolaimomorpha</taxon>
        <taxon>Panagrolaimoidea</taxon>
        <taxon>Panagrolaimidae</taxon>
        <taxon>Panagrolaimus</taxon>
    </lineage>
</organism>
<reference evidence="3" key="1">
    <citation type="submission" date="2022-11" db="UniProtKB">
        <authorList>
            <consortium name="WormBaseParasite"/>
        </authorList>
    </citation>
    <scope>IDENTIFICATION</scope>
</reference>
<dbReference type="Pfam" id="PF00082">
    <property type="entry name" value="Peptidase_S8"/>
    <property type="match status" value="1"/>
</dbReference>
<name>A0A914Y1X2_9BILA</name>
<evidence type="ECO:0000313" key="3">
    <source>
        <dbReference type="WBParaSite" id="PSU_v2.g13457.t1"/>
    </source>
</evidence>
<dbReference type="WBParaSite" id="PSU_v2.g13457.t1">
    <property type="protein sequence ID" value="PSU_v2.g13457.t1"/>
    <property type="gene ID" value="PSU_v2.g13457"/>
</dbReference>
<dbReference type="AlphaFoldDB" id="A0A914Y1X2"/>
<accession>A0A914Y1X2</accession>
<dbReference type="GO" id="GO:0004252">
    <property type="term" value="F:serine-type endopeptidase activity"/>
    <property type="evidence" value="ECO:0007669"/>
    <property type="project" value="InterPro"/>
</dbReference>
<feature type="domain" description="Peptidase S8/S53" evidence="1">
    <location>
        <begin position="115"/>
        <end position="165"/>
    </location>
</feature>
<proteinExistence type="predicted"/>
<keyword evidence="2" id="KW-1185">Reference proteome</keyword>
<dbReference type="InterPro" id="IPR000209">
    <property type="entry name" value="Peptidase_S8/S53_dom"/>
</dbReference>
<sequence>MEKSIWKMAPWFIMASFFENEEYKAASERKDKNEWAKVLQKITETLSPYMDCIVWFDGDKWRACIDTSFSKDLENIQVLTNFQDQHEFGILWDKISYCMKIHVEENQLEIISAFYTHKKQKNVYAKNHGTVVCHIAAAHIPLKPHKDGIAPGAQIISISVSTSVESLKKAVIYKFLFEFIYQFYLF</sequence>
<dbReference type="GO" id="GO:0006508">
    <property type="term" value="P:proteolysis"/>
    <property type="evidence" value="ECO:0007669"/>
    <property type="project" value="InterPro"/>
</dbReference>
<dbReference type="Gene3D" id="2.20.25.690">
    <property type="match status" value="1"/>
</dbReference>
<dbReference type="InterPro" id="IPR036852">
    <property type="entry name" value="Peptidase_S8/S53_dom_sf"/>
</dbReference>
<evidence type="ECO:0000313" key="2">
    <source>
        <dbReference type="Proteomes" id="UP000887577"/>
    </source>
</evidence>
<evidence type="ECO:0000259" key="1">
    <source>
        <dbReference type="Pfam" id="PF00082"/>
    </source>
</evidence>
<dbReference type="SUPFAM" id="SSF52743">
    <property type="entry name" value="Subtilisin-like"/>
    <property type="match status" value="1"/>
</dbReference>